<organism evidence="8 9">
    <name type="scientific">Pieris macdunnoughi</name>
    <dbReference type="NCBI Taxonomy" id="345717"/>
    <lineage>
        <taxon>Eukaryota</taxon>
        <taxon>Metazoa</taxon>
        <taxon>Ecdysozoa</taxon>
        <taxon>Arthropoda</taxon>
        <taxon>Hexapoda</taxon>
        <taxon>Insecta</taxon>
        <taxon>Pterygota</taxon>
        <taxon>Neoptera</taxon>
        <taxon>Endopterygota</taxon>
        <taxon>Lepidoptera</taxon>
        <taxon>Glossata</taxon>
        <taxon>Ditrysia</taxon>
        <taxon>Papilionoidea</taxon>
        <taxon>Pieridae</taxon>
        <taxon>Pierinae</taxon>
        <taxon>Pieris</taxon>
    </lineage>
</organism>
<gene>
    <name evidence="8" type="ORF">PMACD_LOCUS14565</name>
</gene>
<name>A0A821X9G8_9NEOP</name>
<keyword evidence="3" id="KW-0325">Glycoprotein</keyword>
<keyword evidence="1 7" id="KW-0732">Signal</keyword>
<evidence type="ECO:0000256" key="1">
    <source>
        <dbReference type="ARBA" id="ARBA00022729"/>
    </source>
</evidence>
<feature type="compositionally biased region" description="Basic and acidic residues" evidence="5">
    <location>
        <begin position="962"/>
        <end position="978"/>
    </location>
</feature>
<evidence type="ECO:0000256" key="4">
    <source>
        <dbReference type="PROSITE-ProRule" id="PRU00803"/>
    </source>
</evidence>
<evidence type="ECO:0000313" key="9">
    <source>
        <dbReference type="Proteomes" id="UP000663880"/>
    </source>
</evidence>
<accession>A0A821X9G8</accession>
<feature type="signal peptide" evidence="7">
    <location>
        <begin position="1"/>
        <end position="17"/>
    </location>
</feature>
<dbReference type="InterPro" id="IPR028994">
    <property type="entry name" value="Integrin_alpha_N"/>
</dbReference>
<protein>
    <submittedName>
        <fullName evidence="8">Uncharacterized protein</fullName>
    </submittedName>
</protein>
<dbReference type="PROSITE" id="PS51470">
    <property type="entry name" value="FG_GAP"/>
    <property type="match status" value="2"/>
</dbReference>
<dbReference type="InterPro" id="IPR018184">
    <property type="entry name" value="Integrin_alpha_C_CS"/>
</dbReference>
<dbReference type="GO" id="GO:0009897">
    <property type="term" value="C:external side of plasma membrane"/>
    <property type="evidence" value="ECO:0007669"/>
    <property type="project" value="TreeGrafter"/>
</dbReference>
<dbReference type="GO" id="GO:0008305">
    <property type="term" value="C:integrin complex"/>
    <property type="evidence" value="ECO:0007669"/>
    <property type="project" value="TreeGrafter"/>
</dbReference>
<feature type="region of interest" description="Disordered" evidence="5">
    <location>
        <begin position="911"/>
        <end position="939"/>
    </location>
</feature>
<keyword evidence="6" id="KW-1133">Transmembrane helix</keyword>
<dbReference type="PANTHER" id="PTHR23220">
    <property type="entry name" value="INTEGRIN ALPHA"/>
    <property type="match status" value="1"/>
</dbReference>
<evidence type="ECO:0000256" key="3">
    <source>
        <dbReference type="ARBA" id="ARBA00023180"/>
    </source>
</evidence>
<dbReference type="GO" id="GO:0098609">
    <property type="term" value="P:cell-cell adhesion"/>
    <property type="evidence" value="ECO:0007669"/>
    <property type="project" value="TreeGrafter"/>
</dbReference>
<feature type="region of interest" description="Disordered" evidence="5">
    <location>
        <begin position="958"/>
        <end position="978"/>
    </location>
</feature>
<dbReference type="PANTHER" id="PTHR23220:SF122">
    <property type="entry name" value="INTEGRIN ALPHA-PS1"/>
    <property type="match status" value="1"/>
</dbReference>
<feature type="chain" id="PRO_5032568698" evidence="7">
    <location>
        <begin position="18"/>
        <end position="978"/>
    </location>
</feature>
<dbReference type="PROSITE" id="PS00242">
    <property type="entry name" value="INTEGRIN_ALPHA"/>
    <property type="match status" value="1"/>
</dbReference>
<dbReference type="EMBL" id="CAJOBZ010000065">
    <property type="protein sequence ID" value="CAF4939086.1"/>
    <property type="molecule type" value="Genomic_DNA"/>
</dbReference>
<dbReference type="Pfam" id="PF01839">
    <property type="entry name" value="FG-GAP"/>
    <property type="match status" value="2"/>
</dbReference>
<dbReference type="InterPro" id="IPR013517">
    <property type="entry name" value="FG-GAP"/>
</dbReference>
<comment type="caution">
    <text evidence="8">The sequence shown here is derived from an EMBL/GenBank/DDBJ whole genome shotgun (WGS) entry which is preliminary data.</text>
</comment>
<reference evidence="8" key="1">
    <citation type="submission" date="2021-02" db="EMBL/GenBank/DDBJ databases">
        <authorList>
            <person name="Steward A R."/>
        </authorList>
    </citation>
    <scope>NUCLEOTIDE SEQUENCE</scope>
</reference>
<dbReference type="OrthoDB" id="5317514at2759"/>
<feature type="repeat" description="FG-GAP" evidence="4">
    <location>
        <begin position="285"/>
        <end position="347"/>
    </location>
</feature>
<evidence type="ECO:0000256" key="7">
    <source>
        <dbReference type="SAM" id="SignalP"/>
    </source>
</evidence>
<dbReference type="GO" id="GO:0005178">
    <property type="term" value="F:integrin binding"/>
    <property type="evidence" value="ECO:0007669"/>
    <property type="project" value="TreeGrafter"/>
</dbReference>
<evidence type="ECO:0000256" key="5">
    <source>
        <dbReference type="SAM" id="MobiDB-lite"/>
    </source>
</evidence>
<dbReference type="Gene3D" id="1.20.5.930">
    <property type="entry name" value="Bicelle-embedded integrin alpha(iib) transmembrane segment"/>
    <property type="match status" value="1"/>
</dbReference>
<keyword evidence="9" id="KW-1185">Reference proteome</keyword>
<keyword evidence="6" id="KW-0812">Transmembrane</keyword>
<evidence type="ECO:0000256" key="2">
    <source>
        <dbReference type="ARBA" id="ARBA00022737"/>
    </source>
</evidence>
<keyword evidence="6" id="KW-0472">Membrane</keyword>
<feature type="repeat" description="FG-GAP" evidence="4">
    <location>
        <begin position="349"/>
        <end position="404"/>
    </location>
</feature>
<dbReference type="Proteomes" id="UP000663880">
    <property type="component" value="Unassembled WGS sequence"/>
</dbReference>
<keyword evidence="2" id="KW-0677">Repeat</keyword>
<dbReference type="GO" id="GO:0007229">
    <property type="term" value="P:integrin-mediated signaling pathway"/>
    <property type="evidence" value="ECO:0007669"/>
    <property type="project" value="TreeGrafter"/>
</dbReference>
<dbReference type="InterPro" id="IPR013519">
    <property type="entry name" value="Int_alpha_beta-p"/>
</dbReference>
<proteinExistence type="predicted"/>
<evidence type="ECO:0000313" key="8">
    <source>
        <dbReference type="EMBL" id="CAF4939086.1"/>
    </source>
</evidence>
<dbReference type="AlphaFoldDB" id="A0A821X9G8"/>
<sequence>MGLSLLLYLIVIKCTNAAYFHEQSRIYLEPNAKSALGFGSSISFFNETLLVGAPYADLNGAVFVCPLNIVESTKSIACSGIYLNDYANEYDRSIYPNQQFCLGSSIAATKTYFVTCAPLWAMTLKLPKGRSLDGPFGTCFASTGYNYTKTNRLVEHYMKSLESNLTDAPSNLDIYGTFGWSTLVDEVNKIVVFAKPASNQGLSRISYQPIGTSGGFPKLVQHIDKDLLMLYNYKGRALANGVFFKDHKSLIAFSMENDRRIGAVAFLSYKTTSDVLSIVKDPSTEKALLFREGTVGSMFGAALYAADIDHDGFSDLFVGAPGLACWVGSYEVGAVYIYLGGEKARSRTKANLYICGKEDGSRFGAAIASADLDDDDLPELIISAPYEGSGTVYVISGREVKEQLLFKKENLLIKDLKTQEIKISDFQTFGYSLHVIQAFDRTQLNALAVGSPNSQRVTIYRSIPSITVTLNVVGEQVVRESHDNFTIPVKVAITYPRAVNVTAKLTVKASLASTMFAEIDGDTEYELDITDMRPYYLRNVTVKMNDHDPHIYKFKAEVKSKEIKDVYDSSIVRLSSYSKTEIVRDITRTCDDDVCRPRLSATFDWSGRNDTYTLGSSEEETMTVNVRNDGNSSDVSCAYIKVTGAPVALLECDQPEDLWYRCNLKIERHELIPIKIRLNMKRPTSTDEKLVVEVILYNDSPMSRVKSEYETETKVIPYILNPNDIVVSGSTRDEIITESKLNNENTTINIHVLFTVTNERSVLWKGVKAELVATGHSFIENFKVFSSDFQECSLLQNFTYHCNFDIKPNTVVRIGTTTQLLKTETVEQLSIDKLKTMTTLILTVSNRLESKEKILTTTLSYRKDKTFAQNQTSIIIVACVAAAIILALLIYGLYRMGFFKREEKKKLERLRSTIRRPAPSEPGISDQRRESAIPSDNEDCTELEIIDCSEDLVMQNLQSSETESRDEVALIGKEKKIN</sequence>
<evidence type="ECO:0000256" key="6">
    <source>
        <dbReference type="SAM" id="Phobius"/>
    </source>
</evidence>
<dbReference type="GO" id="GO:0007160">
    <property type="term" value="P:cell-matrix adhesion"/>
    <property type="evidence" value="ECO:0007669"/>
    <property type="project" value="TreeGrafter"/>
</dbReference>
<dbReference type="SMART" id="SM00191">
    <property type="entry name" value="Int_alpha"/>
    <property type="match status" value="4"/>
</dbReference>
<dbReference type="SUPFAM" id="SSF69318">
    <property type="entry name" value="Integrin alpha N-terminal domain"/>
    <property type="match status" value="1"/>
</dbReference>
<dbReference type="GO" id="GO:0033627">
    <property type="term" value="P:cell adhesion mediated by integrin"/>
    <property type="evidence" value="ECO:0007669"/>
    <property type="project" value="TreeGrafter"/>
</dbReference>
<dbReference type="Gene3D" id="2.130.10.130">
    <property type="entry name" value="Integrin alpha, N-terminal"/>
    <property type="match status" value="1"/>
</dbReference>
<feature type="transmembrane region" description="Helical" evidence="6">
    <location>
        <begin position="874"/>
        <end position="894"/>
    </location>
</feature>